<evidence type="ECO:0000313" key="2">
    <source>
        <dbReference type="EMBL" id="MDT0557072.1"/>
    </source>
</evidence>
<accession>A0ABU2YH02</accession>
<dbReference type="EMBL" id="JAVRIA010000001">
    <property type="protein sequence ID" value="MDT0557072.1"/>
    <property type="molecule type" value="Genomic_DNA"/>
</dbReference>
<dbReference type="Proteomes" id="UP001259492">
    <property type="component" value="Unassembled WGS sequence"/>
</dbReference>
<dbReference type="InterPro" id="IPR013783">
    <property type="entry name" value="Ig-like_fold"/>
</dbReference>
<feature type="chain" id="PRO_5046510940" evidence="1">
    <location>
        <begin position="19"/>
        <end position="784"/>
    </location>
</feature>
<dbReference type="Gene3D" id="2.60.40.10">
    <property type="entry name" value="Immunoglobulins"/>
    <property type="match status" value="1"/>
</dbReference>
<dbReference type="Pfam" id="PF13585">
    <property type="entry name" value="CHU_C"/>
    <property type="match status" value="1"/>
</dbReference>
<dbReference type="RefSeq" id="WP_311425846.1">
    <property type="nucleotide sequence ID" value="NZ_JAVRIA010000001.1"/>
</dbReference>
<dbReference type="InterPro" id="IPR049804">
    <property type="entry name" value="Choice_anch_L"/>
</dbReference>
<organism evidence="2 3">
    <name type="scientific">Microcosmobacter mediterraneus</name>
    <dbReference type="NCBI Taxonomy" id="3075607"/>
    <lineage>
        <taxon>Bacteria</taxon>
        <taxon>Pseudomonadati</taxon>
        <taxon>Bacteroidota</taxon>
        <taxon>Flavobacteriia</taxon>
        <taxon>Flavobacteriales</taxon>
        <taxon>Flavobacteriaceae</taxon>
        <taxon>Microcosmobacter</taxon>
    </lineage>
</organism>
<dbReference type="NCBIfam" id="TIGR04131">
    <property type="entry name" value="Bac_Flav_CTERM"/>
    <property type="match status" value="1"/>
</dbReference>
<proteinExistence type="predicted"/>
<dbReference type="CDD" id="cd00146">
    <property type="entry name" value="PKD"/>
    <property type="match status" value="1"/>
</dbReference>
<sequence length="784" mass="86545">MKKYILYLILSCSYICAAQNVVVDSQTYSPQQLIEDILIDSDCITNVQITNVVGGDFGGSDQSYGFFDASGTTFPFQSGIVMSTGRLQNVQGPNTFLSDDDAPGWSGDNDLEVILNESNTINATILEFDFTALASQVSFRYIFASEEYQEGNPNTCQFSDLFGFLIRPVNETQYTNIALVPDTPTPVKVTTVHPDIPAGCEAENEFYFESFNDTTAPINFNGQTKVLTAIADIIPNETYHVKLVIADEQNFRYDSAVFLEAGGFQLATDLGPDRLLSNNTALCEGETLLLNALVPNGPHVYSWFKDGVLVETSPPNCLNCSLFTVSEPGIYSVEVDVQGNCIAYGDVVIEYAENPVVVDSNFIQCDIDMDGLTTYNLTSTVLDIAITNGDSTLFIIDFFLAEEDAEHYNTPISDPESFQNTVPNQMVYARVENQNGCYAIAEVSLEISNVSLSVPPVEVCDDEIVDGITTFSLLDVRNQIETLVPDDTLISFYATEEDALNNGTQLGNTIQNFEPFSDTIYAYVFNDNGCYVLFPIELNVLYTPQLLPDEEVYYCLNSFPETIEIQGGVLNDSPSNYYYEWLFNGATTEVNTSFNIINEAGTYTVIVTDPNGCSSQRDITVVASDTATIVTIGIEQNNLGTIVTVNISGDGNYEYALDNPDTTYQDSNSFTEVSSGFHTVYVRDTNGCGVVETLFSVLGFPKYFTPNDDTFNDRWKPKGVNGDFNSGMKIKIFDRYGKLLSEQTSESQGWDGTLQGNPMPSTDYWFLATLADGRMVRGHFALRR</sequence>
<keyword evidence="1" id="KW-0732">Signal</keyword>
<keyword evidence="3" id="KW-1185">Reference proteome</keyword>
<protein>
    <submittedName>
        <fullName evidence="2">Choice-of-anchor L domain-containing protein</fullName>
    </submittedName>
</protein>
<comment type="caution">
    <text evidence="2">The sequence shown here is derived from an EMBL/GenBank/DDBJ whole genome shotgun (WGS) entry which is preliminary data.</text>
</comment>
<dbReference type="InterPro" id="IPR026341">
    <property type="entry name" value="T9SS_type_B"/>
</dbReference>
<reference evidence="2 3" key="1">
    <citation type="submission" date="2023-09" db="EMBL/GenBank/DDBJ databases">
        <authorList>
            <person name="Rey-Velasco X."/>
        </authorList>
    </citation>
    <scope>NUCLEOTIDE SEQUENCE [LARGE SCALE GENOMIC DNA]</scope>
    <source>
        <strain evidence="2 3">W332</strain>
    </source>
</reference>
<evidence type="ECO:0000313" key="3">
    <source>
        <dbReference type="Proteomes" id="UP001259492"/>
    </source>
</evidence>
<name>A0ABU2YH02_9FLAO</name>
<gene>
    <name evidence="2" type="ORF">RM697_00345</name>
</gene>
<feature type="signal peptide" evidence="1">
    <location>
        <begin position="1"/>
        <end position="18"/>
    </location>
</feature>
<dbReference type="NCBIfam" id="NF038133">
    <property type="entry name" value="choice_anch_L"/>
    <property type="match status" value="1"/>
</dbReference>
<evidence type="ECO:0000256" key="1">
    <source>
        <dbReference type="SAM" id="SignalP"/>
    </source>
</evidence>